<dbReference type="PANTHER" id="PTHR36152">
    <property type="entry name" value="CYTOPLASMIC PROTEIN-RELATED"/>
    <property type="match status" value="1"/>
</dbReference>
<dbReference type="Pfam" id="PF05638">
    <property type="entry name" value="T6SS_HCP"/>
    <property type="match status" value="1"/>
</dbReference>
<protein>
    <submittedName>
        <fullName evidence="1">Type VI secretion system secreted protein Hcp</fullName>
    </submittedName>
</protein>
<organism evidence="1 2">
    <name type="scientific">Granulicella aggregans</name>
    <dbReference type="NCBI Taxonomy" id="474949"/>
    <lineage>
        <taxon>Bacteria</taxon>
        <taxon>Pseudomonadati</taxon>
        <taxon>Acidobacteriota</taxon>
        <taxon>Terriglobia</taxon>
        <taxon>Terriglobales</taxon>
        <taxon>Acidobacteriaceae</taxon>
        <taxon>Granulicella</taxon>
    </lineage>
</organism>
<dbReference type="InterPro" id="IPR008514">
    <property type="entry name" value="T6SS_Hcp"/>
</dbReference>
<dbReference type="Gene3D" id="2.30.110.20">
    <property type="entry name" value="Hcp1-like"/>
    <property type="match status" value="1"/>
</dbReference>
<dbReference type="InterPro" id="IPR053165">
    <property type="entry name" value="HSI-I_assembly_Hcp1"/>
</dbReference>
<evidence type="ECO:0000313" key="2">
    <source>
        <dbReference type="Proteomes" id="UP000540989"/>
    </source>
</evidence>
<dbReference type="AlphaFoldDB" id="A0A7W7ZI56"/>
<comment type="caution">
    <text evidence="1">The sequence shown here is derived from an EMBL/GenBank/DDBJ whole genome shotgun (WGS) entry which is preliminary data.</text>
</comment>
<evidence type="ECO:0000313" key="1">
    <source>
        <dbReference type="EMBL" id="MBB5060375.1"/>
    </source>
</evidence>
<sequence length="161" mass="17256">MADEGVDYFLKLTGAEGESQHVGHTNEIRVLSWSWGGYSESTVGRTQGSGAGKVTMDPITIVAELDASYTKLAGFLTQGKHITTGTLSAVKQGSNNQDYITIQLNEIFVATMNVSASGQVPIVNLTLTYKSINTQYKTQNQQGNLTTAGTHNYDASTNQTS</sequence>
<gene>
    <name evidence="1" type="ORF">HDF16_005111</name>
</gene>
<accession>A0A7W7ZI56</accession>
<dbReference type="SUPFAM" id="SSF141452">
    <property type="entry name" value="Hcp1-like"/>
    <property type="match status" value="1"/>
</dbReference>
<dbReference type="InterPro" id="IPR036624">
    <property type="entry name" value="Hcp1-lik_sf"/>
</dbReference>
<keyword evidence="2" id="KW-1185">Reference proteome</keyword>
<proteinExistence type="predicted"/>
<dbReference type="Proteomes" id="UP000540989">
    <property type="component" value="Unassembled WGS sequence"/>
</dbReference>
<dbReference type="PANTHER" id="PTHR36152:SF1">
    <property type="entry name" value="UBIQUITIN-LIKE DOMAIN-CONTAINING PROTEIN"/>
    <property type="match status" value="1"/>
</dbReference>
<dbReference type="EMBL" id="JACHIP010000012">
    <property type="protein sequence ID" value="MBB5060375.1"/>
    <property type="molecule type" value="Genomic_DNA"/>
</dbReference>
<name>A0A7W7ZI56_9BACT</name>
<dbReference type="RefSeq" id="WP_184222620.1">
    <property type="nucleotide sequence ID" value="NZ_JACHIP010000012.1"/>
</dbReference>
<reference evidence="1 2" key="1">
    <citation type="submission" date="2020-08" db="EMBL/GenBank/DDBJ databases">
        <title>Genomic Encyclopedia of Type Strains, Phase IV (KMG-V): Genome sequencing to study the core and pangenomes of soil and plant-associated prokaryotes.</title>
        <authorList>
            <person name="Whitman W."/>
        </authorList>
    </citation>
    <scope>NUCLEOTIDE SEQUENCE [LARGE SCALE GENOMIC DNA]</scope>
    <source>
        <strain evidence="1 2">M8UP14</strain>
    </source>
</reference>